<dbReference type="PROSITE" id="PS50238">
    <property type="entry name" value="RHOGAP"/>
    <property type="match status" value="1"/>
</dbReference>
<feature type="compositionally biased region" description="Low complexity" evidence="4">
    <location>
        <begin position="192"/>
        <end position="206"/>
    </location>
</feature>
<dbReference type="RefSeq" id="XP_020847993.1">
    <property type="nucleotide sequence ID" value="XM_020992334.1"/>
</dbReference>
<accession>A0A6P5KQL1</accession>
<dbReference type="Pfam" id="PF00620">
    <property type="entry name" value="RhoGAP"/>
    <property type="match status" value="1"/>
</dbReference>
<dbReference type="Gene3D" id="3.30.530.20">
    <property type="match status" value="1"/>
</dbReference>
<feature type="region of interest" description="Disordered" evidence="4">
    <location>
        <begin position="429"/>
        <end position="448"/>
    </location>
</feature>
<dbReference type="AlphaFoldDB" id="A0A6P5KQL1"/>
<dbReference type="SUPFAM" id="SSF55961">
    <property type="entry name" value="Bet v1-like"/>
    <property type="match status" value="1"/>
</dbReference>
<keyword evidence="2" id="KW-0343">GTPase activation</keyword>
<feature type="compositionally biased region" description="Polar residues" evidence="4">
    <location>
        <begin position="217"/>
        <end position="229"/>
    </location>
</feature>
<feature type="compositionally biased region" description="Low complexity" evidence="4">
    <location>
        <begin position="230"/>
        <end position="240"/>
    </location>
</feature>
<evidence type="ECO:0000256" key="2">
    <source>
        <dbReference type="ARBA" id="ARBA00022468"/>
    </source>
</evidence>
<dbReference type="GO" id="GO:0035023">
    <property type="term" value="P:regulation of Rho protein signal transduction"/>
    <property type="evidence" value="ECO:0007669"/>
    <property type="project" value="TreeGrafter"/>
</dbReference>
<dbReference type="GO" id="GO:0016020">
    <property type="term" value="C:membrane"/>
    <property type="evidence" value="ECO:0007669"/>
    <property type="project" value="UniProtKB-SubCell"/>
</dbReference>
<keyword evidence="3" id="KW-0597">Phosphoprotein</keyword>
<dbReference type="InterPro" id="IPR001660">
    <property type="entry name" value="SAM"/>
</dbReference>
<dbReference type="InterPro" id="IPR013761">
    <property type="entry name" value="SAM/pointed_sf"/>
</dbReference>
<evidence type="ECO:0000259" key="5">
    <source>
        <dbReference type="PROSITE" id="PS50238"/>
    </source>
</evidence>
<dbReference type="SMART" id="SM00234">
    <property type="entry name" value="START"/>
    <property type="match status" value="1"/>
</dbReference>
<feature type="region of interest" description="Disordered" evidence="4">
    <location>
        <begin position="814"/>
        <end position="836"/>
    </location>
</feature>
<dbReference type="GO" id="GO:0007165">
    <property type="term" value="P:signal transduction"/>
    <property type="evidence" value="ECO:0007669"/>
    <property type="project" value="InterPro"/>
</dbReference>
<evidence type="ECO:0000256" key="3">
    <source>
        <dbReference type="ARBA" id="ARBA00022553"/>
    </source>
</evidence>
<dbReference type="InterPro" id="IPR008936">
    <property type="entry name" value="Rho_GTPase_activation_prot"/>
</dbReference>
<evidence type="ECO:0000313" key="7">
    <source>
        <dbReference type="Proteomes" id="UP000515140"/>
    </source>
</evidence>
<feature type="compositionally biased region" description="Polar residues" evidence="4">
    <location>
        <begin position="555"/>
        <end position="570"/>
    </location>
</feature>
<dbReference type="InterPro" id="IPR023393">
    <property type="entry name" value="START-like_dom_sf"/>
</dbReference>
<proteinExistence type="predicted"/>
<dbReference type="GO" id="GO:0005096">
    <property type="term" value="F:GTPase activator activity"/>
    <property type="evidence" value="ECO:0007669"/>
    <property type="project" value="UniProtKB-KW"/>
</dbReference>
<dbReference type="GO" id="GO:0008289">
    <property type="term" value="F:lipid binding"/>
    <property type="evidence" value="ECO:0007669"/>
    <property type="project" value="InterPro"/>
</dbReference>
<evidence type="ECO:0000256" key="4">
    <source>
        <dbReference type="SAM" id="MobiDB-lite"/>
    </source>
</evidence>
<gene>
    <name evidence="8" type="primary">LOC110212325</name>
</gene>
<feature type="domain" description="START" evidence="6">
    <location>
        <begin position="880"/>
        <end position="1062"/>
    </location>
</feature>
<keyword evidence="7" id="KW-1185">Reference proteome</keyword>
<dbReference type="Pfam" id="PF01852">
    <property type="entry name" value="START"/>
    <property type="match status" value="1"/>
</dbReference>
<dbReference type="PANTHER" id="PTHR12659:SF4">
    <property type="entry name" value="RHO-GAP DOMAIN-CONTAINING PROTEIN"/>
    <property type="match status" value="1"/>
</dbReference>
<evidence type="ECO:0000256" key="1">
    <source>
        <dbReference type="ARBA" id="ARBA00004170"/>
    </source>
</evidence>
<dbReference type="KEGG" id="pcw:110212325"/>
<feature type="region of interest" description="Disordered" evidence="4">
    <location>
        <begin position="528"/>
        <end position="570"/>
    </location>
</feature>
<dbReference type="InterPro" id="IPR002913">
    <property type="entry name" value="START_lipid-bd_dom"/>
</dbReference>
<evidence type="ECO:0000313" key="8">
    <source>
        <dbReference type="RefSeq" id="XP_020847993.1"/>
    </source>
</evidence>
<dbReference type="CDD" id="cd09538">
    <property type="entry name" value="SAM_DLC1_2-like"/>
    <property type="match status" value="1"/>
</dbReference>
<feature type="region of interest" description="Disordered" evidence="4">
    <location>
        <begin position="325"/>
        <end position="376"/>
    </location>
</feature>
<comment type="subcellular location">
    <subcellularLocation>
        <location evidence="1">Membrane</location>
        <topology evidence="1">Peripheral membrane protein</topology>
    </subcellularLocation>
</comment>
<dbReference type="Proteomes" id="UP000515140">
    <property type="component" value="Unplaced"/>
</dbReference>
<dbReference type="GeneID" id="110212325"/>
<dbReference type="SUPFAM" id="SSF48350">
    <property type="entry name" value="GTPase activation domain, GAP"/>
    <property type="match status" value="1"/>
</dbReference>
<organism evidence="7 8">
    <name type="scientific">Phascolarctos cinereus</name>
    <name type="common">Koala</name>
    <dbReference type="NCBI Taxonomy" id="38626"/>
    <lineage>
        <taxon>Eukaryota</taxon>
        <taxon>Metazoa</taxon>
        <taxon>Chordata</taxon>
        <taxon>Craniata</taxon>
        <taxon>Vertebrata</taxon>
        <taxon>Euteleostomi</taxon>
        <taxon>Mammalia</taxon>
        <taxon>Metatheria</taxon>
        <taxon>Diprotodontia</taxon>
        <taxon>Phascolarctidae</taxon>
        <taxon>Phascolarctos</taxon>
    </lineage>
</organism>
<dbReference type="GO" id="GO:0030036">
    <property type="term" value="P:actin cytoskeleton organization"/>
    <property type="evidence" value="ECO:0007669"/>
    <property type="project" value="TreeGrafter"/>
</dbReference>
<feature type="compositionally biased region" description="Polar residues" evidence="4">
    <location>
        <begin position="814"/>
        <end position="827"/>
    </location>
</feature>
<dbReference type="PANTHER" id="PTHR12659">
    <property type="entry name" value="RHO-TYPE GTPASE ACTIVATING PROTEIN"/>
    <property type="match status" value="1"/>
</dbReference>
<name>A0A6P5KQL1_PHACI</name>
<reference evidence="8" key="1">
    <citation type="submission" date="2025-08" db="UniProtKB">
        <authorList>
            <consortium name="RefSeq"/>
        </authorList>
    </citation>
    <scope>IDENTIFICATION</scope>
    <source>
        <tissue evidence="8">Spleen</tissue>
    </source>
</reference>
<dbReference type="Pfam" id="PF07647">
    <property type="entry name" value="SAM_2"/>
    <property type="match status" value="1"/>
</dbReference>
<dbReference type="SMART" id="SM00324">
    <property type="entry name" value="RhoGAP"/>
    <property type="match status" value="1"/>
</dbReference>
<feature type="compositionally biased region" description="Polar residues" evidence="4">
    <location>
        <begin position="366"/>
        <end position="376"/>
    </location>
</feature>
<feature type="compositionally biased region" description="Low complexity" evidence="4">
    <location>
        <begin position="328"/>
        <end position="351"/>
    </location>
</feature>
<dbReference type="SUPFAM" id="SSF47769">
    <property type="entry name" value="SAM/Pointed domain"/>
    <property type="match status" value="1"/>
</dbReference>
<dbReference type="InParanoid" id="A0A6P5KQL1"/>
<protein>
    <submittedName>
        <fullName evidence="8">LOW QUALITY PROTEIN: rho GTPase-activating protein 7-like</fullName>
    </submittedName>
</protein>
<evidence type="ECO:0000259" key="6">
    <source>
        <dbReference type="PROSITE" id="PS50848"/>
    </source>
</evidence>
<dbReference type="InterPro" id="IPR000198">
    <property type="entry name" value="RhoGAP_dom"/>
</dbReference>
<sequence>MEFRWARGAGVGVRGSSQLRRAFSEHVKDSTSRAWEVFWKRARERRLTEIEAKEACEWLRAAGFPQYAQLFDDMQFPIDIQTVRRDHEFLDQDAFESLYRRLNALNKCAEMKVEFSCQRRKSDESEDDEPCAISSRWAYERCSRRWSRLDSLEVFPGGSGSSSSPVLERPPRIQNRGTEEPASPEPEEKPDASSMSSCSSGDSDVPSPRPFEDAESSHNCSHFSYTNKLSSPASSTSHSSCPMETLNVTGEDLPAAEKPLQPNRGKSFLRKMEKLRLRSPGSKRSGAPRPRPPISGPTLLEGLDDDKLRSLNCVSIGRDMGACPSSPPICGSSSGSQSETSSTVSTPSPVIRVRSHRQRSGGDPSLSPTSPRGDVTEQNLHNQLFQVPVGHKPGTFPKDLTLNSPPTLDNPSVNWRTGSFHGCHRNRFGTSSQEMDPSNRPPGLPDNRLSVYDNVPVLVLGRTEGVRSLDNDLILDFDHLIEDMNELQRRESQWAKKDSYYRDFDFTSSPNLPAAPAQILLEITEPSGETISGTRPGGGAEHHHKRGHPWDFPKSSCSGRSDTASSSPHRLSKWNWSMEETTDLTKPFLRVEEQSAVQLNYLKSVAMLNLSAIMEKNPLSSKQGWNWPVPKFIRKNKYPDFKGKNVFGVPLLLVVQRTGHPLPPGIFQAMEYLRAQFLDQVGLFRKSGVKSRIMSLREMNEAHPGHMDYEGHSAFDVADMVKQYFRDLPEPIFTSKICESILHIYQYLPKEEQFNAVQAAILLLPDENREALIILLFFLRDVVSFVEENQMTPTNIAVCLAPSLFHLTSLTSFRPDNPTSSRSSQKKYNVGKPDQRDLSENLAATQGLAHMIAECHRLLQLPTSYLESNRGQQPPHPEKSLVSYSMVLKSLEKSIQDLLRDAKDKFRTWASRFCLENVEVANKKVEENSHLLLWKASVDVHAAPQAILQRVLRAQLSWDHTLQQAVVLEVLNEEADIYHYTVKSMTPLPVQEYVVLRTWKSYPQSNTYVIAATSVWCEGAELHGVLGEVILCQYLIEMVGPEKSRVTHVCRKDTRGRTSKWYRNVFGHMCAAELLRLKDSFQSSNSDAK</sequence>
<dbReference type="PROSITE" id="PS50848">
    <property type="entry name" value="START"/>
    <property type="match status" value="1"/>
</dbReference>
<dbReference type="CDD" id="cd04375">
    <property type="entry name" value="RhoGAP_DLC1"/>
    <property type="match status" value="1"/>
</dbReference>
<dbReference type="Gene3D" id="1.10.555.10">
    <property type="entry name" value="Rho GTPase activation protein"/>
    <property type="match status" value="1"/>
</dbReference>
<dbReference type="Gene3D" id="1.10.287.2070">
    <property type="match status" value="1"/>
</dbReference>
<feature type="domain" description="Rho-GAP" evidence="5">
    <location>
        <begin position="649"/>
        <end position="859"/>
    </location>
</feature>
<feature type="region of interest" description="Disordered" evidence="4">
    <location>
        <begin position="156"/>
        <end position="303"/>
    </location>
</feature>